<keyword evidence="4" id="KW-1185">Reference proteome</keyword>
<evidence type="ECO:0000313" key="4">
    <source>
        <dbReference type="Proteomes" id="UP000033121"/>
    </source>
</evidence>
<dbReference type="InterPro" id="IPR029058">
    <property type="entry name" value="AB_hydrolase_fold"/>
</dbReference>
<protein>
    <submittedName>
        <fullName evidence="3">Peptidase S9 family protein</fullName>
    </submittedName>
</protein>
<name>A0A0E9N366_9BACT</name>
<dbReference type="AlphaFoldDB" id="A0A0E9N366"/>
<dbReference type="GO" id="GO:0006508">
    <property type="term" value="P:proteolysis"/>
    <property type="evidence" value="ECO:0007669"/>
    <property type="project" value="InterPro"/>
</dbReference>
<dbReference type="GO" id="GO:0008236">
    <property type="term" value="F:serine-type peptidase activity"/>
    <property type="evidence" value="ECO:0007669"/>
    <property type="project" value="InterPro"/>
</dbReference>
<reference evidence="3 4" key="1">
    <citation type="submission" date="2015-04" db="EMBL/GenBank/DDBJ databases">
        <title>Whole genome shotgun sequence of Flavihumibacter petaseus NBRC 106054.</title>
        <authorList>
            <person name="Miyazawa S."/>
            <person name="Hosoyama A."/>
            <person name="Hashimoto M."/>
            <person name="Noguchi M."/>
            <person name="Tsuchikane K."/>
            <person name="Ohji S."/>
            <person name="Yamazoe A."/>
            <person name="Ichikawa N."/>
            <person name="Kimura A."/>
            <person name="Fujita N."/>
        </authorList>
    </citation>
    <scope>NUCLEOTIDE SEQUENCE [LARGE SCALE GENOMIC DNA]</scope>
    <source>
        <strain evidence="3 4">NBRC 106054</strain>
    </source>
</reference>
<keyword evidence="1" id="KW-0732">Signal</keyword>
<dbReference type="Pfam" id="PF00326">
    <property type="entry name" value="Peptidase_S9"/>
    <property type="match status" value="1"/>
</dbReference>
<gene>
    <name evidence="3" type="ORF">FPE01S_03_03120</name>
</gene>
<dbReference type="EMBL" id="BBWV01000003">
    <property type="protein sequence ID" value="GAO44274.1"/>
    <property type="molecule type" value="Genomic_DNA"/>
</dbReference>
<accession>A0A0E9N366</accession>
<dbReference type="PANTHER" id="PTHR11731:SF193">
    <property type="entry name" value="DIPEPTIDYL PEPTIDASE 9"/>
    <property type="match status" value="1"/>
</dbReference>
<dbReference type="SUPFAM" id="SSF53474">
    <property type="entry name" value="alpha/beta-Hydrolases"/>
    <property type="match status" value="1"/>
</dbReference>
<feature type="domain" description="Peptidase S9 prolyl oligopeptidase catalytic" evidence="2">
    <location>
        <begin position="765"/>
        <end position="945"/>
    </location>
</feature>
<dbReference type="Proteomes" id="UP000033121">
    <property type="component" value="Unassembled WGS sequence"/>
</dbReference>
<organism evidence="3 4">
    <name type="scientific">Flavihumibacter petaseus NBRC 106054</name>
    <dbReference type="NCBI Taxonomy" id="1220578"/>
    <lineage>
        <taxon>Bacteria</taxon>
        <taxon>Pseudomonadati</taxon>
        <taxon>Bacteroidota</taxon>
        <taxon>Chitinophagia</taxon>
        <taxon>Chitinophagales</taxon>
        <taxon>Chitinophagaceae</taxon>
        <taxon>Flavihumibacter</taxon>
    </lineage>
</organism>
<dbReference type="PANTHER" id="PTHR11731">
    <property type="entry name" value="PROTEASE FAMILY S9B,C DIPEPTIDYL-PEPTIDASE IV-RELATED"/>
    <property type="match status" value="1"/>
</dbReference>
<dbReference type="RefSeq" id="WP_046370224.1">
    <property type="nucleotide sequence ID" value="NZ_BBWV01000003.1"/>
</dbReference>
<dbReference type="GO" id="GO:0008239">
    <property type="term" value="F:dipeptidyl-peptidase activity"/>
    <property type="evidence" value="ECO:0007669"/>
    <property type="project" value="TreeGrafter"/>
</dbReference>
<sequence>MKSLLLFCCLLAVAVVVAQKQPLNHQAYDSWQSVGQQLVTADGRYAAYAVGVQEGDGTLEIKALQGKWQRIVPRGYQASFSDDGHYLVCKIKPLFRETREAKIKKKSPAEMPKDSLAIVLLGTDSIRIVPAVKSYKMPEFGKGPWLAWLNEKPVASPAATPDSALRLQQILRTADSLYKVADSLRNKVTQARQEGLKALKPVTPAAKKESSAAEDGTELVLFRLTDGNELHFQQVTDYIFDRNGSALAIESKPLLLRRDLGKSSTDTVMRNFNEIKGLAFSATGDRLAFLAERDSSTKSQHKYYKIWQYSKGGDSAKLLAAKPLTGMLIFQPEYTPWYSKDGRRLFVGVCREWPVKDTSLVDFETARLDLWHYRDEYLQPQQLVQLTAEKNRSWLTLIDPVNGTETPLADDSCEVVVPAGKGDQLFALGTSNKAYRVRQQWTQDGSRDIYAVNLHDGSRRLVATGVRGNQGFISPGGKYISWYDMKGRRWMSYETATGVRRELSKSINHPLFDEEDDHPDDPPPYGFMGWQDDDRFAFVYDRFDVWKCDLSGVAAPLNFTAGDGRRANVTIRYEELDREHDGIPENKPMLFSLFSNTTKGYNWYSYAPGGNFGPDGRAAALPYSLVTAAVVLSPVKARDADNLIYQRQTPSSNDIYATTLPVAGDPAASVKLSSLNPQQAFYNWFTVELRQWKQFDGKMSEGLLYKPENFDPAKKYPVILYFYEKDAGRRYNYIEPAPVRASINIAYYTSNGYIVFDPDISYKTGQPGEDAYNAVVSAAKWLTKFPWVDSTKMGIQGHSWGGYQVAYLVTRTNMFAAAEAGAPVSNMTSAYGGIRWGTGISRQFQYERTQSRLGATLWENRDRYLKNSPLFRADRIKTPLLILHNDKDDAVPWYQGIELFTALKRLGRTTWLVNYNDELHGISERRNRKDWTIRMSQFFDHYLKGKPAPAWMERGIPAMKKGVDWGL</sequence>
<dbReference type="STRING" id="1220578.FPE01S_03_03120"/>
<evidence type="ECO:0000313" key="3">
    <source>
        <dbReference type="EMBL" id="GAO44274.1"/>
    </source>
</evidence>
<evidence type="ECO:0000256" key="1">
    <source>
        <dbReference type="SAM" id="SignalP"/>
    </source>
</evidence>
<evidence type="ECO:0000259" key="2">
    <source>
        <dbReference type="Pfam" id="PF00326"/>
    </source>
</evidence>
<dbReference type="Gene3D" id="3.40.50.1820">
    <property type="entry name" value="alpha/beta hydrolase"/>
    <property type="match status" value="1"/>
</dbReference>
<dbReference type="InterPro" id="IPR001375">
    <property type="entry name" value="Peptidase_S9_cat"/>
</dbReference>
<comment type="caution">
    <text evidence="3">The sequence shown here is derived from an EMBL/GenBank/DDBJ whole genome shotgun (WGS) entry which is preliminary data.</text>
</comment>
<dbReference type="InterPro" id="IPR050278">
    <property type="entry name" value="Serine_Prot_S9B/DPPIV"/>
</dbReference>
<proteinExistence type="predicted"/>
<feature type="signal peptide" evidence="1">
    <location>
        <begin position="1"/>
        <end position="18"/>
    </location>
</feature>
<feature type="chain" id="PRO_5002430188" evidence="1">
    <location>
        <begin position="19"/>
        <end position="967"/>
    </location>
</feature>
<dbReference type="OrthoDB" id="9812921at2"/>
<dbReference type="SUPFAM" id="SSF82171">
    <property type="entry name" value="DPP6 N-terminal domain-like"/>
    <property type="match status" value="1"/>
</dbReference>